<accession>A0A3N0Z8V4</accession>
<protein>
    <submittedName>
        <fullName evidence="3">Nodal modulator 1</fullName>
    </submittedName>
</protein>
<dbReference type="PANTHER" id="PTHR23303:SF14">
    <property type="entry name" value="BOS COMPLEX SUBUNIT NOMO1-RELATED"/>
    <property type="match status" value="1"/>
</dbReference>
<organism evidence="3 4">
    <name type="scientific">Anabarilius grahami</name>
    <name type="common">Kanglang fish</name>
    <name type="synonym">Barilius grahami</name>
    <dbReference type="NCBI Taxonomy" id="495550"/>
    <lineage>
        <taxon>Eukaryota</taxon>
        <taxon>Metazoa</taxon>
        <taxon>Chordata</taxon>
        <taxon>Craniata</taxon>
        <taxon>Vertebrata</taxon>
        <taxon>Euteleostomi</taxon>
        <taxon>Actinopterygii</taxon>
        <taxon>Neopterygii</taxon>
        <taxon>Teleostei</taxon>
        <taxon>Ostariophysi</taxon>
        <taxon>Cypriniformes</taxon>
        <taxon>Xenocyprididae</taxon>
        <taxon>Xenocypridinae</taxon>
        <taxon>Xenocypridinae incertae sedis</taxon>
        <taxon>Anabarilius</taxon>
    </lineage>
</organism>
<evidence type="ECO:0000256" key="1">
    <source>
        <dbReference type="ARBA" id="ARBA00022729"/>
    </source>
</evidence>
<dbReference type="GO" id="GO:0005789">
    <property type="term" value="C:endoplasmic reticulum membrane"/>
    <property type="evidence" value="ECO:0007669"/>
    <property type="project" value="TreeGrafter"/>
</dbReference>
<comment type="caution">
    <text evidence="3">The sequence shown here is derived from an EMBL/GenBank/DDBJ whole genome shotgun (WGS) entry which is preliminary data.</text>
</comment>
<dbReference type="Proteomes" id="UP000281406">
    <property type="component" value="Unassembled WGS sequence"/>
</dbReference>
<dbReference type="InterPro" id="IPR051417">
    <property type="entry name" value="SDr/BOS_complex"/>
</dbReference>
<evidence type="ECO:0000313" key="4">
    <source>
        <dbReference type="Proteomes" id="UP000281406"/>
    </source>
</evidence>
<keyword evidence="1" id="KW-0732">Signal</keyword>
<reference evidence="3 4" key="1">
    <citation type="submission" date="2018-10" db="EMBL/GenBank/DDBJ databases">
        <title>Genome assembly for a Yunnan-Guizhou Plateau 3E fish, Anabarilius grahami (Regan), and its evolutionary and genetic applications.</title>
        <authorList>
            <person name="Jiang W."/>
        </authorList>
    </citation>
    <scope>NUCLEOTIDE SEQUENCE [LARGE SCALE GENOMIC DNA]</scope>
    <source>
        <strain evidence="3">AG-KIZ</strain>
        <tissue evidence="3">Muscle</tissue>
    </source>
</reference>
<dbReference type="EMBL" id="RJVU01004788">
    <property type="protein sequence ID" value="ROL54793.1"/>
    <property type="molecule type" value="Genomic_DNA"/>
</dbReference>
<evidence type="ECO:0000259" key="2">
    <source>
        <dbReference type="Pfam" id="PF22904"/>
    </source>
</evidence>
<feature type="domain" description="NOMO second beta-sandwich" evidence="2">
    <location>
        <begin position="58"/>
        <end position="102"/>
    </location>
</feature>
<dbReference type="InterPro" id="IPR055074">
    <property type="entry name" value="NOMO1-3_2nd"/>
</dbReference>
<evidence type="ECO:0000313" key="3">
    <source>
        <dbReference type="EMBL" id="ROL54793.1"/>
    </source>
</evidence>
<dbReference type="AlphaFoldDB" id="A0A3N0Z8V4"/>
<dbReference type="Pfam" id="PF22904">
    <property type="entry name" value="NOMO1-like_2nd"/>
    <property type="match status" value="1"/>
</dbReference>
<sequence length="102" mass="10803">MHRCTNAANHVSISTARGFSSFILRATKANSLKPTTVDLHVDGITDICTKEQDINFVFTGFSVMGTVLSKGHLLGPSGVEVSLRKAGEDDVLQSVLTQAGGQ</sequence>
<dbReference type="OrthoDB" id="10263633at2759"/>
<gene>
    <name evidence="3" type="ORF">DPX16_0929</name>
</gene>
<proteinExistence type="predicted"/>
<name>A0A3N0Z8V4_ANAGA</name>
<dbReference type="PANTHER" id="PTHR23303">
    <property type="entry name" value="CARBOXYPEPTIDASE REGULATORY REGION-CONTAINING"/>
    <property type="match status" value="1"/>
</dbReference>
<keyword evidence="4" id="KW-1185">Reference proteome</keyword>